<evidence type="ECO:0000313" key="3">
    <source>
        <dbReference type="Proteomes" id="UP001501676"/>
    </source>
</evidence>
<evidence type="ECO:0000313" key="2">
    <source>
        <dbReference type="EMBL" id="GAA3384257.1"/>
    </source>
</evidence>
<keyword evidence="1" id="KW-1133">Transmembrane helix</keyword>
<feature type="transmembrane region" description="Helical" evidence="1">
    <location>
        <begin position="105"/>
        <end position="123"/>
    </location>
</feature>
<proteinExistence type="predicted"/>
<feature type="transmembrane region" description="Helical" evidence="1">
    <location>
        <begin position="129"/>
        <end position="156"/>
    </location>
</feature>
<evidence type="ECO:0008006" key="4">
    <source>
        <dbReference type="Google" id="ProtNLM"/>
    </source>
</evidence>
<dbReference type="EMBL" id="BAAAYN010000007">
    <property type="protein sequence ID" value="GAA3384257.1"/>
    <property type="molecule type" value="Genomic_DNA"/>
</dbReference>
<gene>
    <name evidence="2" type="ORF">GCM10020369_13280</name>
</gene>
<evidence type="ECO:0000256" key="1">
    <source>
        <dbReference type="SAM" id="Phobius"/>
    </source>
</evidence>
<dbReference type="Proteomes" id="UP001501676">
    <property type="component" value="Unassembled WGS sequence"/>
</dbReference>
<protein>
    <recommendedName>
        <fullName evidence="4">MFS transporter</fullName>
    </recommendedName>
</protein>
<keyword evidence="3" id="KW-1185">Reference proteome</keyword>
<sequence length="390" mass="41926">MLDALPESVDLGTSALPTGRRDTDLRVAITARRPIRRMVRVARVVLALVSAAGFAGWAATNEQWTIYVAFGALALIALGGLTSWPLASYGGWRTRSEVARVVGDWLQAVTLAAGCLGLLLGFVRTDVDTLVVVGGIGGVACLTLGWLMPATAWLLIAARAEKRERPLLERYQRLAQRDEIRAQVARTPERFPALPAPVVLRPEVGEPVTLVQLDDSMDPEDFDSPQEYADWTAEPELTVYADSRQITLTDDLDRVRRLPVGGRALSTPDPDGPGGPVASVVVIVAAGLEAGPTEPSFDADTEAALRRLRGDVDRVALLDATGRRVADLPELPWSLRELARFAGAAGVPCLAYRVDEDVLDRADGRTPTGVNHDLLSAHHPAAPDVVDLRP</sequence>
<organism evidence="2 3">
    <name type="scientific">Cryptosporangium minutisporangium</name>
    <dbReference type="NCBI Taxonomy" id="113569"/>
    <lineage>
        <taxon>Bacteria</taxon>
        <taxon>Bacillati</taxon>
        <taxon>Actinomycetota</taxon>
        <taxon>Actinomycetes</taxon>
        <taxon>Cryptosporangiales</taxon>
        <taxon>Cryptosporangiaceae</taxon>
        <taxon>Cryptosporangium</taxon>
    </lineage>
</organism>
<dbReference type="RefSeq" id="WP_345727087.1">
    <property type="nucleotide sequence ID" value="NZ_BAAAYN010000007.1"/>
</dbReference>
<feature type="transmembrane region" description="Helical" evidence="1">
    <location>
        <begin position="41"/>
        <end position="58"/>
    </location>
</feature>
<comment type="caution">
    <text evidence="2">The sequence shown here is derived from an EMBL/GenBank/DDBJ whole genome shotgun (WGS) entry which is preliminary data.</text>
</comment>
<name>A0ABP6SSI7_9ACTN</name>
<keyword evidence="1" id="KW-0812">Transmembrane</keyword>
<feature type="transmembrane region" description="Helical" evidence="1">
    <location>
        <begin position="64"/>
        <end position="84"/>
    </location>
</feature>
<reference evidence="3" key="1">
    <citation type="journal article" date="2019" name="Int. J. Syst. Evol. Microbiol.">
        <title>The Global Catalogue of Microorganisms (GCM) 10K type strain sequencing project: providing services to taxonomists for standard genome sequencing and annotation.</title>
        <authorList>
            <consortium name="The Broad Institute Genomics Platform"/>
            <consortium name="The Broad Institute Genome Sequencing Center for Infectious Disease"/>
            <person name="Wu L."/>
            <person name="Ma J."/>
        </authorList>
    </citation>
    <scope>NUCLEOTIDE SEQUENCE [LARGE SCALE GENOMIC DNA]</scope>
    <source>
        <strain evidence="3">JCM 9458</strain>
    </source>
</reference>
<accession>A0ABP6SSI7</accession>
<keyword evidence="1" id="KW-0472">Membrane</keyword>